<dbReference type="PROSITE" id="PS51123">
    <property type="entry name" value="OMPA_2"/>
    <property type="match status" value="1"/>
</dbReference>
<sequence>MKKNKFALFIAVIIFSHFSFFAQTNVKGTAVNDDSASTSGSGKIFTFKYKKDDRYRILSRVNEDVLINNQLDHHSEIVSRVSVHIESVKAGGKGVHKANFMTSDTSTAGENGKHLTWNEEYNSEYERDAQGRFTIDAEYFMPVIRDMPVFPQKPIFPGETWTEEGYEAHDLRRTFNIKQPLKVPFNAVYVYEGEKRGDSGKKFDVFTVTYNLYFDSPSPENKEGLYSEYPVTTTGYSQQKLYWDYDRSALDHYTETFRITIVTSYGNVFKFNGTTEAEITQFERTSDDLDKVKEKIENLNLKDVQVKNNDKGITISLENIQFKADSAVLQESEKEKLKKIAVILKGYPNNDLLISGYTALAGTMKSRLKLSKERAEAVADYLAEIGVKDLYHIFTKGFGAQNPVAPNNTDEGRSRNRRVEITILDK</sequence>
<evidence type="ECO:0000256" key="5">
    <source>
        <dbReference type="SAM" id="Coils"/>
    </source>
</evidence>
<dbReference type="PANTHER" id="PTHR30329:SF21">
    <property type="entry name" value="LIPOPROTEIN YIAD-RELATED"/>
    <property type="match status" value="1"/>
</dbReference>
<dbReference type="Gene3D" id="3.30.1330.60">
    <property type="entry name" value="OmpA-like domain"/>
    <property type="match status" value="1"/>
</dbReference>
<feature type="signal peptide" evidence="6">
    <location>
        <begin position="1"/>
        <end position="22"/>
    </location>
</feature>
<evidence type="ECO:0000256" key="4">
    <source>
        <dbReference type="PROSITE-ProRule" id="PRU00473"/>
    </source>
</evidence>
<dbReference type="PANTHER" id="PTHR30329">
    <property type="entry name" value="STATOR ELEMENT OF FLAGELLAR MOTOR COMPLEX"/>
    <property type="match status" value="1"/>
</dbReference>
<dbReference type="RefSeq" id="WP_210120133.1">
    <property type="nucleotide sequence ID" value="NZ_CP054142.1"/>
</dbReference>
<reference evidence="8 9" key="1">
    <citation type="journal article" date="2021" name="Microbiol. Resour. Announc.">
        <title>Complete Genome Sequences of Three Human Oral Treponema parvum Isolates.</title>
        <authorList>
            <person name="Zeng H."/>
            <person name="Watt R.M."/>
        </authorList>
    </citation>
    <scope>NUCLEOTIDE SEQUENCE [LARGE SCALE GENOMIC DNA]</scope>
    <source>
        <strain evidence="8 9">ATCC 700770</strain>
    </source>
</reference>
<dbReference type="Pfam" id="PF00691">
    <property type="entry name" value="OmpA"/>
    <property type="match status" value="1"/>
</dbReference>
<keyword evidence="6" id="KW-0732">Signal</keyword>
<comment type="subcellular location">
    <subcellularLocation>
        <location evidence="1">Cell outer membrane</location>
    </subcellularLocation>
</comment>
<organism evidence="8 9">
    <name type="scientific">Treponema parvum</name>
    <dbReference type="NCBI Taxonomy" id="138851"/>
    <lineage>
        <taxon>Bacteria</taxon>
        <taxon>Pseudomonadati</taxon>
        <taxon>Spirochaetota</taxon>
        <taxon>Spirochaetia</taxon>
        <taxon>Spirochaetales</taxon>
        <taxon>Treponemataceae</taxon>
        <taxon>Treponema</taxon>
    </lineage>
</organism>
<dbReference type="EMBL" id="CP054142">
    <property type="protein sequence ID" value="QTQ13436.1"/>
    <property type="molecule type" value="Genomic_DNA"/>
</dbReference>
<dbReference type="KEGG" id="tpav:HRQ91_02615"/>
<evidence type="ECO:0000256" key="1">
    <source>
        <dbReference type="ARBA" id="ARBA00004442"/>
    </source>
</evidence>
<dbReference type="InterPro" id="IPR006664">
    <property type="entry name" value="OMP_bac"/>
</dbReference>
<evidence type="ECO:0000256" key="3">
    <source>
        <dbReference type="ARBA" id="ARBA00023237"/>
    </source>
</evidence>
<proteinExistence type="predicted"/>
<keyword evidence="2 4" id="KW-0472">Membrane</keyword>
<feature type="coiled-coil region" evidence="5">
    <location>
        <begin position="282"/>
        <end position="309"/>
    </location>
</feature>
<dbReference type="InterPro" id="IPR036737">
    <property type="entry name" value="OmpA-like_sf"/>
</dbReference>
<name>A0A975F2N6_9SPIR</name>
<protein>
    <submittedName>
        <fullName evidence="8">OmpA family protein</fullName>
    </submittedName>
</protein>
<evidence type="ECO:0000256" key="2">
    <source>
        <dbReference type="ARBA" id="ARBA00023136"/>
    </source>
</evidence>
<accession>A0A975F2N6</accession>
<evidence type="ECO:0000313" key="9">
    <source>
        <dbReference type="Proteomes" id="UP000671908"/>
    </source>
</evidence>
<dbReference type="CDD" id="cd07185">
    <property type="entry name" value="OmpA_C-like"/>
    <property type="match status" value="1"/>
</dbReference>
<dbReference type="SUPFAM" id="SSF103088">
    <property type="entry name" value="OmpA-like"/>
    <property type="match status" value="1"/>
</dbReference>
<evidence type="ECO:0000313" key="8">
    <source>
        <dbReference type="EMBL" id="QTQ13436.1"/>
    </source>
</evidence>
<dbReference type="PRINTS" id="PR01021">
    <property type="entry name" value="OMPADOMAIN"/>
</dbReference>
<evidence type="ECO:0000256" key="6">
    <source>
        <dbReference type="SAM" id="SignalP"/>
    </source>
</evidence>
<keyword evidence="3" id="KW-0998">Cell outer membrane</keyword>
<dbReference type="InterPro" id="IPR050330">
    <property type="entry name" value="Bact_OuterMem_StrucFunc"/>
</dbReference>
<evidence type="ECO:0000259" key="7">
    <source>
        <dbReference type="PROSITE" id="PS51123"/>
    </source>
</evidence>
<dbReference type="GO" id="GO:0009279">
    <property type="term" value="C:cell outer membrane"/>
    <property type="evidence" value="ECO:0007669"/>
    <property type="project" value="UniProtKB-SubCell"/>
</dbReference>
<feature type="domain" description="OmpA-like" evidence="7">
    <location>
        <begin position="309"/>
        <end position="426"/>
    </location>
</feature>
<keyword evidence="5" id="KW-0175">Coiled coil</keyword>
<dbReference type="InterPro" id="IPR006665">
    <property type="entry name" value="OmpA-like"/>
</dbReference>
<dbReference type="AlphaFoldDB" id="A0A975F2N6"/>
<gene>
    <name evidence="8" type="ORF">HRQ91_02615</name>
</gene>
<keyword evidence="9" id="KW-1185">Reference proteome</keyword>
<dbReference type="Proteomes" id="UP000671908">
    <property type="component" value="Chromosome"/>
</dbReference>
<feature type="chain" id="PRO_5036962441" evidence="6">
    <location>
        <begin position="23"/>
        <end position="426"/>
    </location>
</feature>